<gene>
    <name evidence="1" type="ORF">METZ01_LOCUS226314</name>
</gene>
<evidence type="ECO:0000313" key="1">
    <source>
        <dbReference type="EMBL" id="SVB73460.1"/>
    </source>
</evidence>
<organism evidence="1">
    <name type="scientific">marine metagenome</name>
    <dbReference type="NCBI Taxonomy" id="408172"/>
    <lineage>
        <taxon>unclassified sequences</taxon>
        <taxon>metagenomes</taxon>
        <taxon>ecological metagenomes</taxon>
    </lineage>
</organism>
<feature type="non-terminal residue" evidence="1">
    <location>
        <position position="61"/>
    </location>
</feature>
<dbReference type="AlphaFoldDB" id="A0A382GE30"/>
<name>A0A382GE30_9ZZZZ</name>
<accession>A0A382GE30</accession>
<proteinExistence type="predicted"/>
<dbReference type="EMBL" id="UINC01055033">
    <property type="protein sequence ID" value="SVB73460.1"/>
    <property type="molecule type" value="Genomic_DNA"/>
</dbReference>
<evidence type="ECO:0008006" key="2">
    <source>
        <dbReference type="Google" id="ProtNLM"/>
    </source>
</evidence>
<reference evidence="1" key="1">
    <citation type="submission" date="2018-05" db="EMBL/GenBank/DDBJ databases">
        <authorList>
            <person name="Lanie J.A."/>
            <person name="Ng W.-L."/>
            <person name="Kazmierczak K.M."/>
            <person name="Andrzejewski T.M."/>
            <person name="Davidsen T.M."/>
            <person name="Wayne K.J."/>
            <person name="Tettelin H."/>
            <person name="Glass J.I."/>
            <person name="Rusch D."/>
            <person name="Podicherti R."/>
            <person name="Tsui H.-C.T."/>
            <person name="Winkler M.E."/>
        </authorList>
    </citation>
    <scope>NUCLEOTIDE SEQUENCE</scope>
</reference>
<protein>
    <recommendedName>
        <fullName evidence="2">Recombinase domain-containing protein</fullName>
    </recommendedName>
</protein>
<sequence length="61" mass="7332">MSSYCEVLPYLTFELDTQSNDLLYLQKYSKRQQILFDLISHLHDSGLGYRKISRYLNERDI</sequence>